<evidence type="ECO:0000313" key="3">
    <source>
        <dbReference type="Proteomes" id="UP000653644"/>
    </source>
</evidence>
<name>A0ABQ3DDR8_9ACTN</name>
<feature type="region of interest" description="Disordered" evidence="1">
    <location>
        <begin position="58"/>
        <end position="81"/>
    </location>
</feature>
<organism evidence="2 3">
    <name type="scientific">Streptomyces canarius</name>
    <dbReference type="NCBI Taxonomy" id="285453"/>
    <lineage>
        <taxon>Bacteria</taxon>
        <taxon>Bacillati</taxon>
        <taxon>Actinomycetota</taxon>
        <taxon>Actinomycetes</taxon>
        <taxon>Kitasatosporales</taxon>
        <taxon>Streptomycetaceae</taxon>
        <taxon>Streptomyces</taxon>
    </lineage>
</organism>
<evidence type="ECO:0000313" key="2">
    <source>
        <dbReference type="EMBL" id="GHA73030.1"/>
    </source>
</evidence>
<accession>A0ABQ3DDR8</accession>
<sequence>MASGTDALLHHRHPWIGRAVLDTATGRRGILRAVAPLPEGTRPVAWLAPAAGGREWTTSLGALSDPAPVTPDTHPARHDEP</sequence>
<keyword evidence="3" id="KW-1185">Reference proteome</keyword>
<comment type="caution">
    <text evidence="2">The sequence shown here is derived from an EMBL/GenBank/DDBJ whole genome shotgun (WGS) entry which is preliminary data.</text>
</comment>
<proteinExistence type="predicted"/>
<dbReference type="Proteomes" id="UP000653644">
    <property type="component" value="Unassembled WGS sequence"/>
</dbReference>
<dbReference type="EMBL" id="BMVN01000088">
    <property type="protein sequence ID" value="GHA73030.1"/>
    <property type="molecule type" value="Genomic_DNA"/>
</dbReference>
<reference evidence="3" key="1">
    <citation type="journal article" date="2019" name="Int. J. Syst. Evol. Microbiol.">
        <title>The Global Catalogue of Microorganisms (GCM) 10K type strain sequencing project: providing services to taxonomists for standard genome sequencing and annotation.</title>
        <authorList>
            <consortium name="The Broad Institute Genomics Platform"/>
            <consortium name="The Broad Institute Genome Sequencing Center for Infectious Disease"/>
            <person name="Wu L."/>
            <person name="Ma J."/>
        </authorList>
    </citation>
    <scope>NUCLEOTIDE SEQUENCE [LARGE SCALE GENOMIC DNA]</scope>
    <source>
        <strain evidence="3">JCM 4733</strain>
    </source>
</reference>
<evidence type="ECO:0000256" key="1">
    <source>
        <dbReference type="SAM" id="MobiDB-lite"/>
    </source>
</evidence>
<protein>
    <submittedName>
        <fullName evidence="2">Uncharacterized protein</fullName>
    </submittedName>
</protein>
<dbReference type="RefSeq" id="WP_189894947.1">
    <property type="nucleotide sequence ID" value="NZ_BMVN01000088.1"/>
</dbReference>
<gene>
    <name evidence="2" type="ORF">GCM10010345_89820</name>
</gene>